<name>A0A0K8J6H4_9FIRM</name>
<organism evidence="2 3">
    <name type="scientific">Herbinix luporum</name>
    <dbReference type="NCBI Taxonomy" id="1679721"/>
    <lineage>
        <taxon>Bacteria</taxon>
        <taxon>Bacillati</taxon>
        <taxon>Bacillota</taxon>
        <taxon>Clostridia</taxon>
        <taxon>Lachnospirales</taxon>
        <taxon>Lachnospiraceae</taxon>
        <taxon>Herbinix</taxon>
    </lineage>
</organism>
<gene>
    <name evidence="2" type="ORF">SD1D_1402</name>
</gene>
<accession>A0A0K8J6H4</accession>
<keyword evidence="1" id="KW-0812">Transmembrane</keyword>
<evidence type="ECO:0000256" key="1">
    <source>
        <dbReference type="SAM" id="Phobius"/>
    </source>
</evidence>
<dbReference type="EMBL" id="LN879430">
    <property type="protein sequence ID" value="CUH92948.1"/>
    <property type="molecule type" value="Genomic_DNA"/>
</dbReference>
<proteinExistence type="predicted"/>
<evidence type="ECO:0000313" key="3">
    <source>
        <dbReference type="Proteomes" id="UP000196053"/>
    </source>
</evidence>
<evidence type="ECO:0000313" key="2">
    <source>
        <dbReference type="EMBL" id="CUH92948.1"/>
    </source>
</evidence>
<keyword evidence="1" id="KW-0472">Membrane</keyword>
<feature type="transmembrane region" description="Helical" evidence="1">
    <location>
        <begin position="6"/>
        <end position="23"/>
    </location>
</feature>
<keyword evidence="1" id="KW-1133">Transmembrane helix</keyword>
<dbReference type="KEGG" id="hsd:SD1D_1402"/>
<protein>
    <submittedName>
        <fullName evidence="2">Uncharacterized protein</fullName>
    </submittedName>
</protein>
<reference evidence="3" key="1">
    <citation type="submission" date="2015-09" db="EMBL/GenBank/DDBJ databases">
        <authorList>
            <person name="Wibberg D."/>
        </authorList>
    </citation>
    <scope>NUCLEOTIDE SEQUENCE [LARGE SCALE GENOMIC DNA]</scope>
    <source>
        <strain evidence="3">SD1D</strain>
    </source>
</reference>
<dbReference type="Proteomes" id="UP000196053">
    <property type="component" value="Chromosome I"/>
</dbReference>
<keyword evidence="3" id="KW-1185">Reference proteome</keyword>
<dbReference type="OrthoDB" id="3036079at2"/>
<dbReference type="AlphaFoldDB" id="A0A0K8J6H4"/>
<dbReference type="RefSeq" id="WP_058258270.1">
    <property type="nucleotide sequence ID" value="NZ_LN879430.1"/>
</dbReference>
<sequence>MKKALYIMGAGLIIGSAAAIYLLNKKKKEYNMGHKYKDLDKEQSIKVDAPLVKVVSNQEEPVYEEFKSSAIENMYYRHENAATIIRDSVKAIRENVKVYDKIDNEIDEVSTELDKMISED</sequence>